<dbReference type="AlphaFoldDB" id="A0A6J5ZUE3"/>
<dbReference type="PANTHER" id="PTHR43098:SF3">
    <property type="entry name" value="L-ORNITHINE N(5)-MONOOXYGENASE-RELATED"/>
    <property type="match status" value="1"/>
</dbReference>
<keyword evidence="7" id="KW-0503">Monooxygenase</keyword>
<evidence type="ECO:0000256" key="2">
    <source>
        <dbReference type="ARBA" id="ARBA00010139"/>
    </source>
</evidence>
<dbReference type="InterPro" id="IPR036188">
    <property type="entry name" value="FAD/NAD-bd_sf"/>
</dbReference>
<dbReference type="Pfam" id="PF13738">
    <property type="entry name" value="Pyr_redox_3"/>
    <property type="match status" value="1"/>
</dbReference>
<organism evidence="8">
    <name type="scientific">freshwater metagenome</name>
    <dbReference type="NCBI Taxonomy" id="449393"/>
    <lineage>
        <taxon>unclassified sequences</taxon>
        <taxon>metagenomes</taxon>
        <taxon>ecological metagenomes</taxon>
    </lineage>
</organism>
<proteinExistence type="inferred from homology"/>
<comment type="similarity">
    <text evidence="2">Belongs to the FAD-binding monooxygenase family.</text>
</comment>
<evidence type="ECO:0000256" key="6">
    <source>
        <dbReference type="ARBA" id="ARBA00023002"/>
    </source>
</evidence>
<keyword evidence="6" id="KW-0560">Oxidoreductase</keyword>
<accession>A0A6J5ZUE3</accession>
<dbReference type="Gene3D" id="3.50.50.60">
    <property type="entry name" value="FAD/NAD(P)-binding domain"/>
    <property type="match status" value="2"/>
</dbReference>
<name>A0A6J5ZUE3_9ZZZZ</name>
<evidence type="ECO:0000256" key="5">
    <source>
        <dbReference type="ARBA" id="ARBA00022857"/>
    </source>
</evidence>
<dbReference type="EMBL" id="CAESAL010000061">
    <property type="protein sequence ID" value="CAB4344962.1"/>
    <property type="molecule type" value="Genomic_DNA"/>
</dbReference>
<dbReference type="PRINTS" id="PR00411">
    <property type="entry name" value="PNDRDTASEI"/>
</dbReference>
<evidence type="ECO:0000313" key="8">
    <source>
        <dbReference type="EMBL" id="CAB4344962.1"/>
    </source>
</evidence>
<protein>
    <submittedName>
        <fullName evidence="8">Unannotated protein</fullName>
    </submittedName>
</protein>
<evidence type="ECO:0000256" key="7">
    <source>
        <dbReference type="ARBA" id="ARBA00023033"/>
    </source>
</evidence>
<dbReference type="PANTHER" id="PTHR43098">
    <property type="entry name" value="L-ORNITHINE N(5)-MONOOXYGENASE-RELATED"/>
    <property type="match status" value="1"/>
</dbReference>
<evidence type="ECO:0000256" key="3">
    <source>
        <dbReference type="ARBA" id="ARBA00022630"/>
    </source>
</evidence>
<keyword evidence="4" id="KW-0274">FAD</keyword>
<evidence type="ECO:0000256" key="4">
    <source>
        <dbReference type="ARBA" id="ARBA00022827"/>
    </source>
</evidence>
<keyword evidence="5" id="KW-0521">NADP</keyword>
<gene>
    <name evidence="8" type="ORF">UFOPK3331_01446</name>
</gene>
<reference evidence="8" key="1">
    <citation type="submission" date="2020-05" db="EMBL/GenBank/DDBJ databases">
        <authorList>
            <person name="Chiriac C."/>
            <person name="Salcher M."/>
            <person name="Ghai R."/>
            <person name="Kavagutti S V."/>
        </authorList>
    </citation>
    <scope>NUCLEOTIDE SEQUENCE</scope>
</reference>
<dbReference type="GO" id="GO:0004497">
    <property type="term" value="F:monooxygenase activity"/>
    <property type="evidence" value="ECO:0007669"/>
    <property type="project" value="UniProtKB-KW"/>
</dbReference>
<dbReference type="InterPro" id="IPR050775">
    <property type="entry name" value="FAD-binding_Monooxygenases"/>
</dbReference>
<dbReference type="SUPFAM" id="SSF51905">
    <property type="entry name" value="FAD/NAD(P)-binding domain"/>
    <property type="match status" value="2"/>
</dbReference>
<evidence type="ECO:0000256" key="1">
    <source>
        <dbReference type="ARBA" id="ARBA00001974"/>
    </source>
</evidence>
<sequence length="552" mass="61155">MATWFTLGTELGERMPPSRPAESGSTDVVVIGAGFAGLYMQHRLRAMGLRSVGIEAAGDVGGTWWWNRYPGARCDIRSLDYSFSFDPDLEQEWDWSEKYATQPEILSYVNHVADRFQLRSDIRFSTRMTSATWDSTDQNWTVETDHGDCWTSQFLVMAVGALSAAKNPDIAGIDSFTGQLLYTSQWPHDGVDLTGKRVAVIGTGSSGVQSIPLIAEQAAQLTVFQRTPNFAVPARNMPLDAEEVAVLKRRYREHRAEQRTSFGGVIGPQAEQSAHEVDDGERLRRFDAIWDEGFLFGFLGSFNDVMIDPSANAIVAEYLRDRIRAIVTDPTTAELLCPKTYPVGAKRLCLDTGYFETFNRSNVTLVDLQSTPITQIVGGGIETTDALHDFDAIVFATGFDAMTGPLLNPLIVGEQGRTLREEWAAGPRTYLGISSHGFPNLFMITAPGSPSVMTNMIVSIEQHVEWATDAIAWMADHHFRSMNADHDSQEAWVAHVNEIANFTLFPQGNSWYLGANVPGKPRVFMPYIAGVGPYREICDGVAGDDYRGFTFR</sequence>
<keyword evidence="3" id="KW-0285">Flavoprotein</keyword>
<comment type="cofactor">
    <cofactor evidence="1">
        <name>FAD</name>
        <dbReference type="ChEBI" id="CHEBI:57692"/>
    </cofactor>
</comment>